<comment type="caution">
    <text evidence="1">The sequence shown here is derived from an EMBL/GenBank/DDBJ whole genome shotgun (WGS) entry which is preliminary data.</text>
</comment>
<organism evidence="1 2">
    <name type="scientific">Thomasclavelia spiroformis</name>
    <dbReference type="NCBI Taxonomy" id="29348"/>
    <lineage>
        <taxon>Bacteria</taxon>
        <taxon>Bacillati</taxon>
        <taxon>Bacillota</taxon>
        <taxon>Erysipelotrichia</taxon>
        <taxon>Erysipelotrichales</taxon>
        <taxon>Coprobacillaceae</taxon>
        <taxon>Thomasclavelia</taxon>
    </lineage>
</organism>
<protein>
    <submittedName>
        <fullName evidence="1">PqqD family protein</fullName>
    </submittedName>
</protein>
<dbReference type="InterPro" id="IPR041881">
    <property type="entry name" value="PqqD_sf"/>
</dbReference>
<dbReference type="Pfam" id="PF05402">
    <property type="entry name" value="PqqD"/>
    <property type="match status" value="1"/>
</dbReference>
<evidence type="ECO:0000313" key="1">
    <source>
        <dbReference type="EMBL" id="HJF40378.1"/>
    </source>
</evidence>
<gene>
    <name evidence="1" type="ORF">K8V91_05585</name>
</gene>
<name>A0A921GAT7_9FIRM</name>
<dbReference type="EMBL" id="DYWV01000193">
    <property type="protein sequence ID" value="HJF40378.1"/>
    <property type="molecule type" value="Genomic_DNA"/>
</dbReference>
<accession>A0A921GAT7</accession>
<reference evidence="1" key="2">
    <citation type="submission" date="2021-09" db="EMBL/GenBank/DDBJ databases">
        <authorList>
            <person name="Gilroy R."/>
        </authorList>
    </citation>
    <scope>NUCLEOTIDE SEQUENCE</scope>
    <source>
        <strain evidence="1">CHK193-16274</strain>
    </source>
</reference>
<evidence type="ECO:0000313" key="2">
    <source>
        <dbReference type="Proteomes" id="UP000749320"/>
    </source>
</evidence>
<dbReference type="InterPro" id="IPR008792">
    <property type="entry name" value="PQQD"/>
</dbReference>
<sequence>MKKYAFLEEIDLILEDEGGVIYNKLTDQFFGLDYVGNFICKELQQGIDIDTIIDRISKKYNVEKEIVSNDIVDFIDSMKNKNIIMEIDSYEPC</sequence>
<proteinExistence type="predicted"/>
<dbReference type="AlphaFoldDB" id="A0A921GAT7"/>
<dbReference type="Gene3D" id="1.10.10.1150">
    <property type="entry name" value="Coenzyme PQQ synthesis protein D (PqqD)"/>
    <property type="match status" value="1"/>
</dbReference>
<reference evidence="1" key="1">
    <citation type="journal article" date="2021" name="PeerJ">
        <title>Extensive microbial diversity within the chicken gut microbiome revealed by metagenomics and culture.</title>
        <authorList>
            <person name="Gilroy R."/>
            <person name="Ravi A."/>
            <person name="Getino M."/>
            <person name="Pursley I."/>
            <person name="Horton D.L."/>
            <person name="Alikhan N.F."/>
            <person name="Baker D."/>
            <person name="Gharbi K."/>
            <person name="Hall N."/>
            <person name="Watson M."/>
            <person name="Adriaenssens E.M."/>
            <person name="Foster-Nyarko E."/>
            <person name="Jarju S."/>
            <person name="Secka A."/>
            <person name="Antonio M."/>
            <person name="Oren A."/>
            <person name="Chaudhuri R.R."/>
            <person name="La Ragione R."/>
            <person name="Hildebrand F."/>
            <person name="Pallen M.J."/>
        </authorList>
    </citation>
    <scope>NUCLEOTIDE SEQUENCE</scope>
    <source>
        <strain evidence="1">CHK193-16274</strain>
    </source>
</reference>
<dbReference type="Proteomes" id="UP000749320">
    <property type="component" value="Unassembled WGS sequence"/>
</dbReference>